<feature type="domain" description="Thiamine phosphate synthase/TenI" evidence="12">
    <location>
        <begin position="9"/>
        <end position="190"/>
    </location>
</feature>
<evidence type="ECO:0000313" key="13">
    <source>
        <dbReference type="EMBL" id="AFC99815.1"/>
    </source>
</evidence>
<comment type="catalytic activity">
    <reaction evidence="8 9 10">
        <text>2-[(2R,5Z)-2-carboxy-4-methylthiazol-5(2H)-ylidene]ethyl phosphate + 4-amino-2-methyl-5-(diphosphooxymethyl)pyrimidine + 2 H(+) = thiamine phosphate + CO2 + diphosphate</text>
        <dbReference type="Rhea" id="RHEA:47844"/>
        <dbReference type="ChEBI" id="CHEBI:15378"/>
        <dbReference type="ChEBI" id="CHEBI:16526"/>
        <dbReference type="ChEBI" id="CHEBI:33019"/>
        <dbReference type="ChEBI" id="CHEBI:37575"/>
        <dbReference type="ChEBI" id="CHEBI:57841"/>
        <dbReference type="ChEBI" id="CHEBI:62899"/>
        <dbReference type="EC" id="2.5.1.3"/>
    </reaction>
</comment>
<comment type="function">
    <text evidence="9">Condenses 4-methyl-5-(beta-hydroxyethyl)thiazole monophosphate (THZ-P) and 2-methyl-4-amino-5-hydroxymethyl pyrimidine pyrophosphate (HMP-PP) to form thiamine monophosphate (TMP).</text>
</comment>
<dbReference type="NCBIfam" id="TIGR00693">
    <property type="entry name" value="thiE"/>
    <property type="match status" value="1"/>
</dbReference>
<keyword evidence="5 9" id="KW-0784">Thiamine biosynthesis</keyword>
<feature type="binding site" evidence="9">
    <location>
        <begin position="136"/>
        <end position="138"/>
    </location>
    <ligand>
        <name>2-[(2R,5Z)-2-carboxy-4-methylthiazol-5(2H)-ylidene]ethyl phosphate</name>
        <dbReference type="ChEBI" id="CHEBI:62899"/>
    </ligand>
</feature>
<dbReference type="PANTHER" id="PTHR20857:SF23">
    <property type="entry name" value="THIAMINE BIOSYNTHETIC BIFUNCTIONAL ENZYME"/>
    <property type="match status" value="1"/>
</dbReference>
<evidence type="ECO:0000256" key="1">
    <source>
        <dbReference type="ARBA" id="ARBA00005165"/>
    </source>
</evidence>
<comment type="catalytic activity">
    <reaction evidence="7 9 10">
        <text>2-(2-carboxy-4-methylthiazol-5-yl)ethyl phosphate + 4-amino-2-methyl-5-(diphosphooxymethyl)pyrimidine + 2 H(+) = thiamine phosphate + CO2 + diphosphate</text>
        <dbReference type="Rhea" id="RHEA:47848"/>
        <dbReference type="ChEBI" id="CHEBI:15378"/>
        <dbReference type="ChEBI" id="CHEBI:16526"/>
        <dbReference type="ChEBI" id="CHEBI:33019"/>
        <dbReference type="ChEBI" id="CHEBI:37575"/>
        <dbReference type="ChEBI" id="CHEBI:57841"/>
        <dbReference type="ChEBI" id="CHEBI:62890"/>
        <dbReference type="EC" id="2.5.1.3"/>
    </reaction>
</comment>
<evidence type="ECO:0000256" key="11">
    <source>
        <dbReference type="RuleBase" id="RU004253"/>
    </source>
</evidence>
<dbReference type="GO" id="GO:0005737">
    <property type="term" value="C:cytoplasm"/>
    <property type="evidence" value="ECO:0007669"/>
    <property type="project" value="TreeGrafter"/>
</dbReference>
<feature type="binding site" evidence="9">
    <location>
        <position position="110"/>
    </location>
    <ligand>
        <name>4-amino-2-methyl-5-(diphosphooxymethyl)pyrimidine</name>
        <dbReference type="ChEBI" id="CHEBI:57841"/>
    </ligand>
</feature>
<dbReference type="RefSeq" id="WP_014405653.1">
    <property type="nucleotide sequence ID" value="NC_017034.1"/>
</dbReference>
<dbReference type="InterPro" id="IPR013785">
    <property type="entry name" value="Aldolase_TIM"/>
</dbReference>
<evidence type="ECO:0000259" key="12">
    <source>
        <dbReference type="Pfam" id="PF02581"/>
    </source>
</evidence>
<organism evidence="13 14">
    <name type="scientific">Methanocella conradii (strain DSM 24694 / JCM 17849 / CGMCC 1.5162 / HZ254)</name>
    <dbReference type="NCBI Taxonomy" id="1041930"/>
    <lineage>
        <taxon>Archaea</taxon>
        <taxon>Methanobacteriati</taxon>
        <taxon>Methanobacteriota</taxon>
        <taxon>Stenosarchaea group</taxon>
        <taxon>Methanomicrobia</taxon>
        <taxon>Methanocellales</taxon>
        <taxon>Methanocellaceae</taxon>
        <taxon>Methanocella</taxon>
    </lineage>
</organism>
<evidence type="ECO:0000256" key="10">
    <source>
        <dbReference type="RuleBase" id="RU003826"/>
    </source>
</evidence>
<dbReference type="HOGENOM" id="CLU_018272_3_2_2"/>
<keyword evidence="14" id="KW-1185">Reference proteome</keyword>
<evidence type="ECO:0000256" key="7">
    <source>
        <dbReference type="ARBA" id="ARBA00047851"/>
    </source>
</evidence>
<comment type="catalytic activity">
    <reaction evidence="6 9 10">
        <text>4-methyl-5-(2-phosphooxyethyl)-thiazole + 4-amino-2-methyl-5-(diphosphooxymethyl)pyrimidine + H(+) = thiamine phosphate + diphosphate</text>
        <dbReference type="Rhea" id="RHEA:22328"/>
        <dbReference type="ChEBI" id="CHEBI:15378"/>
        <dbReference type="ChEBI" id="CHEBI:33019"/>
        <dbReference type="ChEBI" id="CHEBI:37575"/>
        <dbReference type="ChEBI" id="CHEBI:57841"/>
        <dbReference type="ChEBI" id="CHEBI:58296"/>
        <dbReference type="EC" id="2.5.1.3"/>
    </reaction>
</comment>
<evidence type="ECO:0000256" key="2">
    <source>
        <dbReference type="ARBA" id="ARBA00022679"/>
    </source>
</evidence>
<feature type="binding site" evidence="9">
    <location>
        <begin position="39"/>
        <end position="43"/>
    </location>
    <ligand>
        <name>4-amino-2-methyl-5-(diphosphooxymethyl)pyrimidine</name>
        <dbReference type="ChEBI" id="CHEBI:57841"/>
    </ligand>
</feature>
<sequence>MSRTLRYDLYVITDEALSHGLSHVEIARRAVEGGADVIQLRDKGMSGKGLTKCALEIREVTRKAGALFIVNDRLDVALASGADGVHLGQDDIPASSARAISPPGFIIGVSVGNVEEAVQAERDGADYVGLGPICHTASKSDAGPACGFDVIASVKKAVSIPVVAIGGLGPQNAGKAIEAGADGIAVISAVVGQADIAGAARRLKYIIVEAKHRKGYQG</sequence>
<dbReference type="PANTHER" id="PTHR20857">
    <property type="entry name" value="THIAMINE-PHOSPHATE PYROPHOSPHORYLASE"/>
    <property type="match status" value="1"/>
</dbReference>
<evidence type="ECO:0000256" key="3">
    <source>
        <dbReference type="ARBA" id="ARBA00022723"/>
    </source>
</evidence>
<feature type="binding site" evidence="9">
    <location>
        <position position="167"/>
    </location>
    <ligand>
        <name>2-[(2R,5Z)-2-carboxy-4-methylthiazol-5(2H)-ylidene]ethyl phosphate</name>
        <dbReference type="ChEBI" id="CHEBI:62899"/>
    </ligand>
</feature>
<evidence type="ECO:0000313" key="14">
    <source>
        <dbReference type="Proteomes" id="UP000005233"/>
    </source>
</evidence>
<keyword evidence="2 9" id="KW-0808">Transferase</keyword>
<dbReference type="eggNOG" id="arCOG01089">
    <property type="taxonomic scope" value="Archaea"/>
</dbReference>
<protein>
    <recommendedName>
        <fullName evidence="9">Thiamine-phosphate synthase</fullName>
        <shortName evidence="9">TP synthase</shortName>
        <shortName evidence="9">TPS</shortName>
        <ecNumber evidence="9">2.5.1.3</ecNumber>
    </recommendedName>
    <alternativeName>
        <fullName evidence="9">Thiamine-phosphate pyrophosphorylase</fullName>
        <shortName evidence="9">TMP pyrophosphorylase</shortName>
        <shortName evidence="9">TMP-PPase</shortName>
    </alternativeName>
</protein>
<evidence type="ECO:0000256" key="9">
    <source>
        <dbReference type="HAMAP-Rule" id="MF_00097"/>
    </source>
</evidence>
<proteinExistence type="inferred from homology"/>
<dbReference type="FunFam" id="3.20.20.70:FF:000096">
    <property type="entry name" value="Thiamine-phosphate synthase"/>
    <property type="match status" value="1"/>
</dbReference>
<comment type="similarity">
    <text evidence="9 10">Belongs to the thiamine-phosphate synthase family.</text>
</comment>
<dbReference type="Gene3D" id="3.20.20.70">
    <property type="entry name" value="Aldolase class I"/>
    <property type="match status" value="1"/>
</dbReference>
<gene>
    <name evidence="9 13" type="primary">thiE</name>
    <name evidence="13" type="ordered locus">Mtc_1059</name>
</gene>
<dbReference type="GO" id="GO:0000287">
    <property type="term" value="F:magnesium ion binding"/>
    <property type="evidence" value="ECO:0007669"/>
    <property type="project" value="UniProtKB-UniRule"/>
</dbReference>
<accession>H8I6Y5</accession>
<dbReference type="KEGG" id="mez:Mtc_1059"/>
<dbReference type="UniPathway" id="UPA00060">
    <property type="reaction ID" value="UER00141"/>
</dbReference>
<comment type="pathway">
    <text evidence="1 9 11">Cofactor biosynthesis; thiamine diphosphate biosynthesis; thiamine phosphate from 4-amino-2-methyl-5-diphosphomethylpyrimidine and 4-methyl-5-(2-phosphoethyl)-thiazole: step 1/1.</text>
</comment>
<feature type="binding site" evidence="9">
    <location>
        <begin position="187"/>
        <end position="188"/>
    </location>
    <ligand>
        <name>2-[(2R,5Z)-2-carboxy-4-methylthiazol-5(2H)-ylidene]ethyl phosphate</name>
        <dbReference type="ChEBI" id="CHEBI:62899"/>
    </ligand>
</feature>
<dbReference type="STRING" id="1041930.Mtc_1059"/>
<evidence type="ECO:0000256" key="6">
    <source>
        <dbReference type="ARBA" id="ARBA00047334"/>
    </source>
</evidence>
<dbReference type="InterPro" id="IPR022998">
    <property type="entry name" value="ThiamineP_synth_TenI"/>
</dbReference>
<dbReference type="SUPFAM" id="SSF51391">
    <property type="entry name" value="Thiamin phosphate synthase"/>
    <property type="match status" value="1"/>
</dbReference>
<dbReference type="HAMAP" id="MF_00097">
    <property type="entry name" value="TMP_synthase"/>
    <property type="match status" value="1"/>
</dbReference>
<dbReference type="InterPro" id="IPR034291">
    <property type="entry name" value="TMP_synthase"/>
</dbReference>
<feature type="binding site" evidence="9">
    <location>
        <position position="72"/>
    </location>
    <ligand>
        <name>Mg(2+)</name>
        <dbReference type="ChEBI" id="CHEBI:18420"/>
    </ligand>
</feature>
<dbReference type="Proteomes" id="UP000005233">
    <property type="component" value="Chromosome"/>
</dbReference>
<dbReference type="CDD" id="cd00564">
    <property type="entry name" value="TMP_TenI"/>
    <property type="match status" value="1"/>
</dbReference>
<dbReference type="GeneID" id="11971184"/>
<dbReference type="OrthoDB" id="85572at2157"/>
<comment type="cofactor">
    <cofactor evidence="9">
        <name>Mg(2+)</name>
        <dbReference type="ChEBI" id="CHEBI:18420"/>
    </cofactor>
    <text evidence="9">Binds 1 Mg(2+) ion per subunit.</text>
</comment>
<dbReference type="AlphaFoldDB" id="H8I6Y5"/>
<name>H8I6Y5_METCZ</name>
<dbReference type="GO" id="GO:0009229">
    <property type="term" value="P:thiamine diphosphate biosynthetic process"/>
    <property type="evidence" value="ECO:0007669"/>
    <property type="project" value="UniProtKB-UniRule"/>
</dbReference>
<dbReference type="InterPro" id="IPR036206">
    <property type="entry name" value="ThiamineP_synth_sf"/>
</dbReference>
<keyword evidence="3 9" id="KW-0479">Metal-binding</keyword>
<evidence type="ECO:0000256" key="5">
    <source>
        <dbReference type="ARBA" id="ARBA00022977"/>
    </source>
</evidence>
<dbReference type="EMBL" id="CP003243">
    <property type="protein sequence ID" value="AFC99815.1"/>
    <property type="molecule type" value="Genomic_DNA"/>
</dbReference>
<keyword evidence="4 9" id="KW-0460">Magnesium</keyword>
<reference evidence="13 14" key="1">
    <citation type="journal article" date="2012" name="J. Bacteriol.">
        <title>Complete genome sequence of a thermophilic methanogen, Methanocella conradii HZ254, isolated from Chinese rice field soil.</title>
        <authorList>
            <person name="Lu Z."/>
            <person name="Lu Y."/>
        </authorList>
    </citation>
    <scope>NUCLEOTIDE SEQUENCE [LARGE SCALE GENOMIC DNA]</scope>
    <source>
        <strain evidence="14">DSM 24694 / JCM 17849 / CGMCC 1.5162 / HZ254</strain>
    </source>
</reference>
<dbReference type="Pfam" id="PF02581">
    <property type="entry name" value="TMP-TENI"/>
    <property type="match status" value="1"/>
</dbReference>
<dbReference type="GO" id="GO:0009228">
    <property type="term" value="P:thiamine biosynthetic process"/>
    <property type="evidence" value="ECO:0007669"/>
    <property type="project" value="UniProtKB-KW"/>
</dbReference>
<feature type="binding site" evidence="9">
    <location>
        <position position="139"/>
    </location>
    <ligand>
        <name>4-amino-2-methyl-5-(diphosphooxymethyl)pyrimidine</name>
        <dbReference type="ChEBI" id="CHEBI:57841"/>
    </ligand>
</feature>
<dbReference type="EC" id="2.5.1.3" evidence="9"/>
<evidence type="ECO:0000256" key="4">
    <source>
        <dbReference type="ARBA" id="ARBA00022842"/>
    </source>
</evidence>
<dbReference type="GO" id="GO:0004789">
    <property type="term" value="F:thiamine-phosphate diphosphorylase activity"/>
    <property type="evidence" value="ECO:0007669"/>
    <property type="project" value="UniProtKB-UniRule"/>
</dbReference>
<feature type="binding site" evidence="9">
    <location>
        <position position="71"/>
    </location>
    <ligand>
        <name>4-amino-2-methyl-5-(diphosphooxymethyl)pyrimidine</name>
        <dbReference type="ChEBI" id="CHEBI:57841"/>
    </ligand>
</feature>
<feature type="binding site" evidence="9">
    <location>
        <position position="91"/>
    </location>
    <ligand>
        <name>Mg(2+)</name>
        <dbReference type="ChEBI" id="CHEBI:18420"/>
    </ligand>
</feature>
<evidence type="ECO:0000256" key="8">
    <source>
        <dbReference type="ARBA" id="ARBA00047883"/>
    </source>
</evidence>